<dbReference type="RefSeq" id="XP_040754369.1">
    <property type="nucleotide sequence ID" value="XM_040899752.1"/>
</dbReference>
<protein>
    <submittedName>
        <fullName evidence="1">Uncharacterized protein</fullName>
    </submittedName>
</protein>
<gene>
    <name evidence="1" type="ORF">P175DRAFT_0530064</name>
</gene>
<comment type="caution">
    <text evidence="1">The sequence shown here is derived from an EMBL/GenBank/DDBJ whole genome shotgun (WGS) entry which is preliminary data.</text>
</comment>
<dbReference type="VEuPathDB" id="FungiDB:P175DRAFT_0530064"/>
<dbReference type="GeneID" id="63816634"/>
<dbReference type="AlphaFoldDB" id="A0A2T5M369"/>
<name>A0A2T5M369_9EURO</name>
<evidence type="ECO:0000313" key="1">
    <source>
        <dbReference type="EMBL" id="PTU22977.1"/>
    </source>
</evidence>
<proteinExistence type="predicted"/>
<reference evidence="1 2" key="1">
    <citation type="journal article" date="2018" name="Proc. Natl. Acad. Sci. U.S.A.">
        <title>Linking secondary metabolites to gene clusters through genome sequencing of six diverse Aspergillus species.</title>
        <authorList>
            <person name="Kaerboelling I."/>
            <person name="Vesth T.C."/>
            <person name="Frisvad J.C."/>
            <person name="Nybo J.L."/>
            <person name="Theobald S."/>
            <person name="Kuo A."/>
            <person name="Bowyer P."/>
            <person name="Matsuda Y."/>
            <person name="Mondo S."/>
            <person name="Lyhne E.K."/>
            <person name="Kogle M.E."/>
            <person name="Clum A."/>
            <person name="Lipzen A."/>
            <person name="Salamov A."/>
            <person name="Ngan C.Y."/>
            <person name="Daum C."/>
            <person name="Chiniquy J."/>
            <person name="Barry K."/>
            <person name="LaButti K."/>
            <person name="Haridas S."/>
            <person name="Simmons B.A."/>
            <person name="Magnuson J.K."/>
            <person name="Mortensen U.H."/>
            <person name="Larsen T.O."/>
            <person name="Grigoriev I.V."/>
            <person name="Baker S.E."/>
            <person name="Andersen M.R."/>
        </authorList>
    </citation>
    <scope>NUCLEOTIDE SEQUENCE [LARGE SCALE GENOMIC DNA]</scope>
    <source>
        <strain evidence="1 2">IBT 24754</strain>
    </source>
</reference>
<evidence type="ECO:0000313" key="2">
    <source>
        <dbReference type="Proteomes" id="UP000244073"/>
    </source>
</evidence>
<organism evidence="1 2">
    <name type="scientific">Aspergillus ochraceoroseus IBT 24754</name>
    <dbReference type="NCBI Taxonomy" id="1392256"/>
    <lineage>
        <taxon>Eukaryota</taxon>
        <taxon>Fungi</taxon>
        <taxon>Dikarya</taxon>
        <taxon>Ascomycota</taxon>
        <taxon>Pezizomycotina</taxon>
        <taxon>Eurotiomycetes</taxon>
        <taxon>Eurotiomycetidae</taxon>
        <taxon>Eurotiales</taxon>
        <taxon>Aspergillaceae</taxon>
        <taxon>Aspergillus</taxon>
        <taxon>Aspergillus subgen. Nidulantes</taxon>
    </lineage>
</organism>
<dbReference type="Proteomes" id="UP000244073">
    <property type="component" value="Unassembled WGS sequence"/>
</dbReference>
<dbReference type="EMBL" id="MSFN02000002">
    <property type="protein sequence ID" value="PTU22977.1"/>
    <property type="molecule type" value="Genomic_DNA"/>
</dbReference>
<sequence>MAISDTGRPFRQGKLGLGLSALTWLLCDSLNLKRSESFSILSGHQGWRSRELSIPNTMVRRSLKPKWLSSVHSAYGALPIANDMQIKSTHSGHWAACFPASCNKTPCNLKTVFGPPFPFRTAADNQAPKFGF</sequence>
<accession>A0A2T5M369</accession>